<keyword evidence="7" id="KW-1185">Reference proteome</keyword>
<keyword evidence="2" id="KW-0963">Cytoplasm</keyword>
<evidence type="ECO:0000256" key="5">
    <source>
        <dbReference type="SAM" id="MobiDB-lite"/>
    </source>
</evidence>
<evidence type="ECO:0000313" key="7">
    <source>
        <dbReference type="Proteomes" id="UP001165160"/>
    </source>
</evidence>
<dbReference type="Proteomes" id="UP001165160">
    <property type="component" value="Unassembled WGS sequence"/>
</dbReference>
<dbReference type="PROSITE" id="PS50096">
    <property type="entry name" value="IQ"/>
    <property type="match status" value="4"/>
</dbReference>
<name>A0A9W7BWE6_9STRA</name>
<feature type="region of interest" description="Disordered" evidence="5">
    <location>
        <begin position="1"/>
        <end position="37"/>
    </location>
</feature>
<comment type="subcellular location">
    <subcellularLocation>
        <location evidence="1">Cytoplasm</location>
    </subcellularLocation>
</comment>
<organism evidence="6 7">
    <name type="scientific">Triparma verrucosa</name>
    <dbReference type="NCBI Taxonomy" id="1606542"/>
    <lineage>
        <taxon>Eukaryota</taxon>
        <taxon>Sar</taxon>
        <taxon>Stramenopiles</taxon>
        <taxon>Ochrophyta</taxon>
        <taxon>Bolidophyceae</taxon>
        <taxon>Parmales</taxon>
        <taxon>Triparmaceae</taxon>
        <taxon>Triparma</taxon>
    </lineage>
</organism>
<evidence type="ECO:0000256" key="3">
    <source>
        <dbReference type="ARBA" id="ARBA00022737"/>
    </source>
</evidence>
<dbReference type="EMBL" id="BRXX01000161">
    <property type="protein sequence ID" value="GMH94884.1"/>
    <property type="molecule type" value="Genomic_DNA"/>
</dbReference>
<protein>
    <submittedName>
        <fullName evidence="6">Uncharacterized protein</fullName>
    </submittedName>
</protein>
<keyword evidence="4" id="KW-0112">Calmodulin-binding</keyword>
<dbReference type="Pfam" id="PF00612">
    <property type="entry name" value="IQ"/>
    <property type="match status" value="2"/>
</dbReference>
<reference evidence="7" key="1">
    <citation type="journal article" date="2023" name="Commun. Biol.">
        <title>Genome analysis of Parmales, the sister group of diatoms, reveals the evolutionary specialization of diatoms from phago-mixotrophs to photoautotrophs.</title>
        <authorList>
            <person name="Ban H."/>
            <person name="Sato S."/>
            <person name="Yoshikawa S."/>
            <person name="Yamada K."/>
            <person name="Nakamura Y."/>
            <person name="Ichinomiya M."/>
            <person name="Sato N."/>
            <person name="Blanc-Mathieu R."/>
            <person name="Endo H."/>
            <person name="Kuwata A."/>
            <person name="Ogata H."/>
        </authorList>
    </citation>
    <scope>NUCLEOTIDE SEQUENCE [LARGE SCALE GENOMIC DNA]</scope>
    <source>
        <strain evidence="7">NIES 3699</strain>
    </source>
</reference>
<keyword evidence="3" id="KW-0677">Repeat</keyword>
<evidence type="ECO:0000256" key="2">
    <source>
        <dbReference type="ARBA" id="ARBA00022490"/>
    </source>
</evidence>
<dbReference type="GO" id="GO:0005737">
    <property type="term" value="C:cytoplasm"/>
    <property type="evidence" value="ECO:0007669"/>
    <property type="project" value="UniProtKB-SubCell"/>
</dbReference>
<sequence length="454" mass="52664">MDAAELITSPGSAPSGRRPHSLSALEDSSHPSHPSLQDAMMTTTTEEEWEHQEHQLYPLWRQTPTHKPMMFSPVTFISTSRATHSDVMSISNTTRVSRLPKNMNSSGVRARLPYSETAAFKQLPRGIDPKHMTPNEKQQEMKTRARINRELHEEQRLFMGRLKVEREGRTRIESAAAIQIQKIVRGFMARPKSDYVTQFKKTKAAKRQLMNNRSNLTADLLEMTETVGLKPIPGLTLNSRKMMEMEARKKEAQLLARKELATVQIQALFRSRAGKKRTNLIRNHALSKKRTSASTKIQSFLRGCEGRMRVKALIRKEQEEAITRIQARIRLKRGRLETDERRRKIHQSKRRNEAAVTVQRQYRGKLSRRKVICGSYAKRMTSSNDEFHRVQRMYRSMQNLEMDYASLDIEDEDAEHDEKKDYVFQRTRTLKSRENKPEGMDSPVKGSQRKTFAF</sequence>
<dbReference type="InterPro" id="IPR051185">
    <property type="entry name" value="ASPM"/>
</dbReference>
<dbReference type="GO" id="GO:0000278">
    <property type="term" value="P:mitotic cell cycle"/>
    <property type="evidence" value="ECO:0007669"/>
    <property type="project" value="TreeGrafter"/>
</dbReference>
<gene>
    <name evidence="6" type="ORF">TrVE_jg8224</name>
</gene>
<dbReference type="GO" id="GO:0005516">
    <property type="term" value="F:calmodulin binding"/>
    <property type="evidence" value="ECO:0007669"/>
    <property type="project" value="UniProtKB-KW"/>
</dbReference>
<dbReference type="PANTHER" id="PTHR22706">
    <property type="entry name" value="ASSEMBLY FACTOR FOR SPINDLE MICROTUBULES"/>
    <property type="match status" value="1"/>
</dbReference>
<evidence type="ECO:0000313" key="6">
    <source>
        <dbReference type="EMBL" id="GMH94884.1"/>
    </source>
</evidence>
<evidence type="ECO:0000256" key="1">
    <source>
        <dbReference type="ARBA" id="ARBA00004496"/>
    </source>
</evidence>
<dbReference type="GO" id="GO:0007051">
    <property type="term" value="P:spindle organization"/>
    <property type="evidence" value="ECO:0007669"/>
    <property type="project" value="TreeGrafter"/>
</dbReference>
<dbReference type="AlphaFoldDB" id="A0A9W7BWE6"/>
<proteinExistence type="predicted"/>
<dbReference type="InterPro" id="IPR000048">
    <property type="entry name" value="IQ_motif_EF-hand-BS"/>
</dbReference>
<evidence type="ECO:0000256" key="4">
    <source>
        <dbReference type="ARBA" id="ARBA00022860"/>
    </source>
</evidence>
<dbReference type="GO" id="GO:0000922">
    <property type="term" value="C:spindle pole"/>
    <property type="evidence" value="ECO:0007669"/>
    <property type="project" value="TreeGrafter"/>
</dbReference>
<dbReference type="PANTHER" id="PTHR22706:SF1">
    <property type="entry name" value="ASSEMBLY FACTOR FOR SPINDLE MICROTUBULES"/>
    <property type="match status" value="1"/>
</dbReference>
<feature type="region of interest" description="Disordered" evidence="5">
    <location>
        <begin position="416"/>
        <end position="454"/>
    </location>
</feature>
<dbReference type="GO" id="GO:0051295">
    <property type="term" value="P:establishment of meiotic spindle localization"/>
    <property type="evidence" value="ECO:0007669"/>
    <property type="project" value="TreeGrafter"/>
</dbReference>
<accession>A0A9W7BWE6</accession>
<dbReference type="SMART" id="SM00015">
    <property type="entry name" value="IQ"/>
    <property type="match status" value="4"/>
</dbReference>
<comment type="caution">
    <text evidence="6">The sequence shown here is derived from an EMBL/GenBank/DDBJ whole genome shotgun (WGS) entry which is preliminary data.</text>
</comment>